<evidence type="ECO:0000256" key="3">
    <source>
        <dbReference type="ARBA" id="ARBA00022741"/>
    </source>
</evidence>
<evidence type="ECO:0000256" key="7">
    <source>
        <dbReference type="ARBA" id="ARBA00023308"/>
    </source>
</evidence>
<dbReference type="CDD" id="cd07771">
    <property type="entry name" value="ASKHA_NBD_FGGY_RhaB-like"/>
    <property type="match status" value="1"/>
</dbReference>
<dbReference type="SUPFAM" id="SSF53067">
    <property type="entry name" value="Actin-like ATPase domain"/>
    <property type="match status" value="2"/>
</dbReference>
<evidence type="ECO:0000256" key="5">
    <source>
        <dbReference type="ARBA" id="ARBA00022840"/>
    </source>
</evidence>
<reference evidence="11" key="1">
    <citation type="submission" date="2011-01" db="EMBL/GenBank/DDBJ databases">
        <title>Complete sequence of chromosome of Acidobacterium sp. MP5ACTX9.</title>
        <authorList>
            <consortium name="US DOE Joint Genome Institute"/>
            <person name="Lucas S."/>
            <person name="Copeland A."/>
            <person name="Lapidus A."/>
            <person name="Cheng J.-F."/>
            <person name="Goodwin L."/>
            <person name="Pitluck S."/>
            <person name="Teshima H."/>
            <person name="Detter J.C."/>
            <person name="Han C."/>
            <person name="Tapia R."/>
            <person name="Land M."/>
            <person name="Hauser L."/>
            <person name="Kyrpides N."/>
            <person name="Ivanova N."/>
            <person name="Ovchinnikova G."/>
            <person name="Pagani I."/>
            <person name="Rawat S.R."/>
            <person name="Mannisto M."/>
            <person name="Haggblom M.M."/>
            <person name="Woyke T."/>
        </authorList>
    </citation>
    <scope>NUCLEOTIDE SEQUENCE [LARGE SCALE GENOMIC DNA]</scope>
    <source>
        <strain evidence="11">MP5ACTX9</strain>
    </source>
</reference>
<proteinExistence type="inferred from homology"/>
<dbReference type="eggNOG" id="COG1070">
    <property type="taxonomic scope" value="Bacteria"/>
</dbReference>
<keyword evidence="11" id="KW-1185">Reference proteome</keyword>
<organism evidence="11">
    <name type="scientific">Granulicella tundricola (strain ATCC BAA-1859 / DSM 23138 / MP5ACTX9)</name>
    <dbReference type="NCBI Taxonomy" id="1198114"/>
    <lineage>
        <taxon>Bacteria</taxon>
        <taxon>Pseudomonadati</taxon>
        <taxon>Acidobacteriota</taxon>
        <taxon>Terriglobia</taxon>
        <taxon>Terriglobales</taxon>
        <taxon>Acidobacteriaceae</taxon>
        <taxon>Granulicella</taxon>
    </lineage>
</organism>
<comment type="similarity">
    <text evidence="1">Belongs to the FGGY kinase family.</text>
</comment>
<dbReference type="Proteomes" id="UP000000343">
    <property type="component" value="Chromosome"/>
</dbReference>
<accession>E8WZ94</accession>
<dbReference type="Gene3D" id="3.30.420.40">
    <property type="match status" value="2"/>
</dbReference>
<keyword evidence="2" id="KW-0808">Transferase</keyword>
<sequence length="480" mass="52275">MPHPTDPRALIAIDLGAESCRVSLLRWIDSKPTLTLVHRFPNSPRETPQGLRWDLAHIKKGLHQGLTEAAALAPEGIRSIAVDGWAVDYVRLNESSVATADPYCYRDERTLASEAALHKIISADRMREITGIGILRINTLYQQSADTPDNQQRPWLNLPEYILHTLGARPVAEYTNATHTQMIDLATRTWSSEILTAASLPITTFPELVPPGTQLGRLTGPLAALPAYKDTILIAPATHDTASAIAGIPAHGDDWAYISSGTWSLVGTLLETPSNHPEAAADNFTNLGAAGGLTCFHKNVNGMWLIRQSIDFWCENGQTWTVQDLVAAAEKLPAPTDLLDVDDPDLLLPGHMPQRINKQLTTRSLPKIDENDAPAIANLIFHSLAARYAQVLIHIALHSGKTFRRLFLVGGGSQNLFLNRLTEAATGLQVHRGSQESSTLGNFAIQLASLETPEGTPITPAQISHWAQVLEHAPHTAPKN</sequence>
<keyword evidence="6" id="KW-1015">Disulfide bond</keyword>
<dbReference type="PaxDb" id="1198114-AciX9_0625"/>
<feature type="domain" description="Carbohydrate kinase FGGY C-terminal" evidence="9">
    <location>
        <begin position="256"/>
        <end position="448"/>
    </location>
</feature>
<dbReference type="PANTHER" id="PTHR10196">
    <property type="entry name" value="SUGAR KINASE"/>
    <property type="match status" value="1"/>
</dbReference>
<protein>
    <submittedName>
        <fullName evidence="10">Carbohydrate kinase, FGGY-like protein</fullName>
    </submittedName>
</protein>
<evidence type="ECO:0000259" key="9">
    <source>
        <dbReference type="Pfam" id="PF02782"/>
    </source>
</evidence>
<evidence type="ECO:0000313" key="10">
    <source>
        <dbReference type="EMBL" id="ADW67696.1"/>
    </source>
</evidence>
<keyword evidence="4 10" id="KW-0418">Kinase</keyword>
<keyword evidence="5" id="KW-0067">ATP-binding</keyword>
<dbReference type="GO" id="GO:0019301">
    <property type="term" value="P:rhamnose catabolic process"/>
    <property type="evidence" value="ECO:0007669"/>
    <property type="project" value="InterPro"/>
</dbReference>
<gene>
    <name evidence="10" type="ordered locus">AciX9_0625</name>
</gene>
<evidence type="ECO:0000256" key="4">
    <source>
        <dbReference type="ARBA" id="ARBA00022777"/>
    </source>
</evidence>
<dbReference type="InterPro" id="IPR018484">
    <property type="entry name" value="FGGY_N"/>
</dbReference>
<dbReference type="EMBL" id="CP002480">
    <property type="protein sequence ID" value="ADW67696.1"/>
    <property type="molecule type" value="Genomic_DNA"/>
</dbReference>
<evidence type="ECO:0000313" key="11">
    <source>
        <dbReference type="Proteomes" id="UP000000343"/>
    </source>
</evidence>
<dbReference type="STRING" id="1198114.AciX9_0625"/>
<evidence type="ECO:0000256" key="2">
    <source>
        <dbReference type="ARBA" id="ARBA00022679"/>
    </source>
</evidence>
<dbReference type="GO" id="GO:0005524">
    <property type="term" value="F:ATP binding"/>
    <property type="evidence" value="ECO:0007669"/>
    <property type="project" value="UniProtKB-KW"/>
</dbReference>
<dbReference type="HOGENOM" id="CLU_039395_0_1_0"/>
<feature type="domain" description="Carbohydrate kinase FGGY N-terminal" evidence="8">
    <location>
        <begin position="11"/>
        <end position="247"/>
    </location>
</feature>
<dbReference type="Pfam" id="PF02782">
    <property type="entry name" value="FGGY_C"/>
    <property type="match status" value="1"/>
</dbReference>
<evidence type="ECO:0000259" key="8">
    <source>
        <dbReference type="Pfam" id="PF00370"/>
    </source>
</evidence>
<evidence type="ECO:0000256" key="6">
    <source>
        <dbReference type="ARBA" id="ARBA00023157"/>
    </source>
</evidence>
<dbReference type="PANTHER" id="PTHR10196:SF93">
    <property type="entry name" value="L-RHAMNULOKINASE"/>
    <property type="match status" value="1"/>
</dbReference>
<dbReference type="GO" id="GO:0006071">
    <property type="term" value="P:glycerol metabolic process"/>
    <property type="evidence" value="ECO:0007669"/>
    <property type="project" value="TreeGrafter"/>
</dbReference>
<keyword evidence="7" id="KW-0684">Rhamnose metabolism</keyword>
<dbReference type="InterPro" id="IPR018485">
    <property type="entry name" value="FGGY_C"/>
</dbReference>
<dbReference type="KEGG" id="acm:AciX9_0625"/>
<dbReference type="AlphaFoldDB" id="E8WZ94"/>
<evidence type="ECO:0000256" key="1">
    <source>
        <dbReference type="ARBA" id="ARBA00009156"/>
    </source>
</evidence>
<dbReference type="GO" id="GO:0008993">
    <property type="term" value="F:rhamnulokinase activity"/>
    <property type="evidence" value="ECO:0007669"/>
    <property type="project" value="InterPro"/>
</dbReference>
<keyword evidence="3" id="KW-0547">Nucleotide-binding</keyword>
<dbReference type="InterPro" id="IPR043129">
    <property type="entry name" value="ATPase_NBD"/>
</dbReference>
<name>E8WZ94_GRATM</name>
<dbReference type="InterPro" id="IPR013449">
    <property type="entry name" value="Rhamnulokinase"/>
</dbReference>
<dbReference type="RefSeq" id="WP_013579024.1">
    <property type="nucleotide sequence ID" value="NC_015064.1"/>
</dbReference>
<dbReference type="GO" id="GO:0005829">
    <property type="term" value="C:cytosol"/>
    <property type="evidence" value="ECO:0007669"/>
    <property type="project" value="TreeGrafter"/>
</dbReference>
<dbReference type="GO" id="GO:0004370">
    <property type="term" value="F:glycerol kinase activity"/>
    <property type="evidence" value="ECO:0007669"/>
    <property type="project" value="TreeGrafter"/>
</dbReference>
<dbReference type="Pfam" id="PF00370">
    <property type="entry name" value="FGGY_N"/>
    <property type="match status" value="1"/>
</dbReference>